<accession>A0A2P5X231</accession>
<keyword evidence="1" id="KW-0175">Coiled coil</keyword>
<organism evidence="3 4">
    <name type="scientific">Gossypium barbadense</name>
    <name type="common">Sea Island cotton</name>
    <name type="synonym">Hibiscus barbadensis</name>
    <dbReference type="NCBI Taxonomy" id="3634"/>
    <lineage>
        <taxon>Eukaryota</taxon>
        <taxon>Viridiplantae</taxon>
        <taxon>Streptophyta</taxon>
        <taxon>Embryophyta</taxon>
        <taxon>Tracheophyta</taxon>
        <taxon>Spermatophyta</taxon>
        <taxon>Magnoliopsida</taxon>
        <taxon>eudicotyledons</taxon>
        <taxon>Gunneridae</taxon>
        <taxon>Pentapetalae</taxon>
        <taxon>rosids</taxon>
        <taxon>malvids</taxon>
        <taxon>Malvales</taxon>
        <taxon>Malvaceae</taxon>
        <taxon>Malvoideae</taxon>
        <taxon>Gossypium</taxon>
    </lineage>
</organism>
<evidence type="ECO:0000256" key="1">
    <source>
        <dbReference type="SAM" id="Coils"/>
    </source>
</evidence>
<sequence>MTLMHAAFKMPSINALLENRLDMVEFQNVATVVNFKSAEYFRLGLSMPGNEVGDSIHNFLGQESLSLGQHHSQLIDSTWPGLSNNQWVESQRQVGSLVSSVKNLSVHQLAEFDRGHTGETSSLQHGLDFTQSGMRHRQNNTNFLGVDTASRCLPVLDSHIESGPDLHEKNSLRLESTASPVNCDFLGGQPHVNGQHPGMIQPLPRQQSGMTGTQLLQQHSILKQMQEFQRQQFPNPQQLQEARQLSSMNQVSSFVKQGSGSLSPATINGVPVHDASNYSLQPELMTPNANWLQHDAFSALQGSSGGFMFSPVQSQVRLMGLDPQQDNQSFNGVFNGSARGNQYQYLSVQMDKPLLQQVPASSNSFPGNQYAMFSDKVGLQDGTLLSRQGDLGKSLFGAAAVQDLNSGSSGGFMFSPVQSQVRLMGLDPQQDNQSFNGVFNGSARGNQYQYLSVQMDKPLLQQVPASSNSFPGNQYAMFSDKVGLQDGTLLSRQGDLGKSLFGAAAVQDLNSVFHSENLQQMTIQPKSALMESHGRQEEHPGPSETSLEKSAIQAVHSQNVASLDPTEEKILFGSDDNVWDIFGKSTNTSAVLDGTDSFGAFPSLQSGSWSALMQSAVAETSSNDIGVQEEWSGLALQTSEPPSRNMPSLIANDGSQQQLPGVDNNLQNASTVNFKPFPMSIDANINHDFGSTLGVQQSGVQTANEQTGRMHNDSCQRFVQHLTEERSKWLDRSPLEKPVAESASLFGNVAHSPDVHASAKSISGHQGMALFNPHGQPHNKPNDWNFIESASRSGGAVSNSQDIESSSQPSQSSDHKGGLYETRRPHNKPNDWNFIESASRSGGAVSNSQDIESSSQPSQSSDHKGGLYEERGLGSDLDHLLSDVNIGPGNVDSGLGSPQVNEGSGLGNVAAVTDSRTRRVIKESSQQLPNGHNLNLWKNIDSKVNSGPSSTPANYQQNLDKSPLSFDSSRNNCLEKGLSEANMLENSNVKETSNGSFHSNLSQHTSTGGIIGDGWLDANDPLAGEQKSSVHVSCKPSGAYKFQYHPMGDLDAEVEPSYGTKNLTRMQAIAQHVSQGFKGHDQGYFVQSNYTGHAAGKSTETEKGCIPGIQVEEMPSTLGSAPDRSFNFIPNNTASIKVIFNVSTLGSAPDRSFNFIPNKTASISQNMLELLQKVDQPREPGTATHLSSSERNQSSEMPDAETSDGSVGQFQHNRPSASQGFGLQLGPPSQRFTIPDRSISSQSSPQRLNSLNSVHISSEARRKGHTLVGPTASVQLPHGESNGDCRNNISRVSGHTNYRASQHNIAGNVSADFSGFTCQSKQIDDSSERAQISQLGRISAPRMPKSATDDLSSSETSWPSYRTQNHARVTDQQFPVLEAMPASQPSGGAFTKMPNVWTSVSAAQHLLGAQASWASQNLLKHQQQSNGNSETTLPREKKLDDQIAWAGGNGATEFPAGSAKPQNSVREEQPAKGQQLLPEADASQNPACMQRDIEAFGRSLRPNNTVHQNYLLLHQVQAMKNIDIDPSNRSVKRFKGPTPESALDAQQKSQGADLLPYGSNNMMRDALMISSIVPSGDSKMLNTLSGAGEYTERQSSANDTLAFAQNDSLNFNNANNSAGSDRSEHPQIRPQMAPSWFEQYGAFKKGQMLPIYDAQKIATMKAADKGFIVGWPSDNLHALDSSEQVNAADASQLDGTRQNSNLMPIASGHISCQLLPPGIPNRNLIVMRAKKRKSMTFELVSWHREVTQGRSRPQDISAAEAGWAHAANRLIEAENEPEMIEDWPPVLRSKRRLILTTQLMQQLHCAPPRAVLSADAIKNYETVVYFVARLGLGEACSSAYICESDKAVPSESGSTLPEKVKKRKQSILKAAEQFVIAAEQFVITAKKLENDLQSLDKRSSILDLRLECQDLEKISLINRFAKFYGRGQADRAETSSTSAAIANPPKFFIQRYVSAVPMPRNVPDKVKSSEDFLAVNTI</sequence>
<feature type="compositionally biased region" description="Polar residues" evidence="2">
    <location>
        <begin position="923"/>
        <end position="933"/>
    </location>
</feature>
<feature type="region of interest" description="Disordered" evidence="2">
    <location>
        <begin position="923"/>
        <end position="967"/>
    </location>
</feature>
<dbReference type="OrthoDB" id="1630099at2759"/>
<dbReference type="PANTHER" id="PTHR31267">
    <property type="entry name" value="DENTIN SIALOPHOSPHOPROTEIN-LIKE PROTEIN"/>
    <property type="match status" value="1"/>
</dbReference>
<evidence type="ECO:0008006" key="5">
    <source>
        <dbReference type="Google" id="ProtNLM"/>
    </source>
</evidence>
<dbReference type="PANTHER" id="PTHR31267:SF7">
    <property type="entry name" value="DENTIN SIALOPHOSPHOPROTEIN-LIKE PROTEIN"/>
    <property type="match status" value="1"/>
</dbReference>
<feature type="region of interest" description="Disordered" evidence="2">
    <location>
        <begin position="1447"/>
        <end position="1484"/>
    </location>
</feature>
<feature type="compositionally biased region" description="Polar residues" evidence="2">
    <location>
        <begin position="1238"/>
        <end position="1256"/>
    </location>
</feature>
<feature type="compositionally biased region" description="Basic and acidic residues" evidence="2">
    <location>
        <begin position="532"/>
        <end position="541"/>
    </location>
</feature>
<dbReference type="Proteomes" id="UP000239757">
    <property type="component" value="Unassembled WGS sequence"/>
</dbReference>
<proteinExistence type="predicted"/>
<evidence type="ECO:0000313" key="3">
    <source>
        <dbReference type="EMBL" id="PPR97393.1"/>
    </source>
</evidence>
<feature type="region of interest" description="Disordered" evidence="2">
    <location>
        <begin position="766"/>
        <end position="907"/>
    </location>
</feature>
<gene>
    <name evidence="3" type="ORF">GOBAR_AA23278</name>
</gene>
<feature type="compositionally biased region" description="Basic and acidic residues" evidence="2">
    <location>
        <begin position="813"/>
        <end position="824"/>
    </location>
</feature>
<feature type="region of interest" description="Disordered" evidence="2">
    <location>
        <begin position="529"/>
        <end position="549"/>
    </location>
</feature>
<feature type="region of interest" description="Disordered" evidence="2">
    <location>
        <begin position="1534"/>
        <end position="1556"/>
    </location>
</feature>
<feature type="compositionally biased region" description="Polar residues" evidence="2">
    <location>
        <begin position="942"/>
        <end position="967"/>
    </location>
</feature>
<feature type="compositionally biased region" description="Polar residues" evidence="2">
    <location>
        <begin position="1184"/>
        <end position="1196"/>
    </location>
</feature>
<feature type="compositionally biased region" description="Polar residues" evidence="2">
    <location>
        <begin position="1349"/>
        <end position="1360"/>
    </location>
</feature>
<name>A0A2P5X231_GOSBA</name>
<protein>
    <recommendedName>
        <fullName evidence="5">Regulatory E2</fullName>
    </recommendedName>
</protein>
<feature type="coiled-coil region" evidence="1">
    <location>
        <begin position="1878"/>
        <end position="1905"/>
    </location>
</feature>
<dbReference type="EMBL" id="KZ665872">
    <property type="protein sequence ID" value="PPR97393.1"/>
    <property type="molecule type" value="Genomic_DNA"/>
</dbReference>
<evidence type="ECO:0000313" key="4">
    <source>
        <dbReference type="Proteomes" id="UP000239757"/>
    </source>
</evidence>
<feature type="region of interest" description="Disordered" evidence="2">
    <location>
        <begin position="1340"/>
        <end position="1360"/>
    </location>
</feature>
<feature type="compositionally biased region" description="Polar residues" evidence="2">
    <location>
        <begin position="1203"/>
        <end position="1221"/>
    </location>
</feature>
<feature type="compositionally biased region" description="Low complexity" evidence="2">
    <location>
        <begin position="798"/>
        <end position="812"/>
    </location>
</feature>
<reference evidence="3 4" key="1">
    <citation type="submission" date="2015-01" db="EMBL/GenBank/DDBJ databases">
        <title>Genome of allotetraploid Gossypium barbadense reveals genomic plasticity and fiber elongation in cotton evolution.</title>
        <authorList>
            <person name="Chen X."/>
            <person name="Liu X."/>
            <person name="Zhao B."/>
            <person name="Zheng H."/>
            <person name="Hu Y."/>
            <person name="Lu G."/>
            <person name="Yang C."/>
            <person name="Chen J."/>
            <person name="Shan C."/>
            <person name="Zhang L."/>
            <person name="Zhou Y."/>
            <person name="Wang L."/>
            <person name="Guo W."/>
            <person name="Bai Y."/>
            <person name="Ruan J."/>
            <person name="Shangguan X."/>
            <person name="Mao Y."/>
            <person name="Jiang J."/>
            <person name="Zhu Y."/>
            <person name="Lei J."/>
            <person name="Kang H."/>
            <person name="Chen S."/>
            <person name="He X."/>
            <person name="Wang R."/>
            <person name="Wang Y."/>
            <person name="Chen J."/>
            <person name="Wang L."/>
            <person name="Yu S."/>
            <person name="Wang B."/>
            <person name="Wei J."/>
            <person name="Song S."/>
            <person name="Lu X."/>
            <person name="Gao Z."/>
            <person name="Gu W."/>
            <person name="Deng X."/>
            <person name="Ma D."/>
            <person name="Wang S."/>
            <person name="Liang W."/>
            <person name="Fang L."/>
            <person name="Cai C."/>
            <person name="Zhu X."/>
            <person name="Zhou B."/>
            <person name="Zhang Y."/>
            <person name="Chen Z."/>
            <person name="Xu S."/>
            <person name="Zhu R."/>
            <person name="Wang S."/>
            <person name="Zhang T."/>
            <person name="Zhao G."/>
        </authorList>
    </citation>
    <scope>NUCLEOTIDE SEQUENCE [LARGE SCALE GENOMIC DNA]</scope>
    <source>
        <strain evidence="4">cv. Xinhai21</strain>
        <tissue evidence="3">Leaf</tissue>
    </source>
</reference>
<feature type="region of interest" description="Disordered" evidence="2">
    <location>
        <begin position="1177"/>
        <end position="1283"/>
    </location>
</feature>
<feature type="compositionally biased region" description="Low complexity" evidence="2">
    <location>
        <begin position="846"/>
        <end position="860"/>
    </location>
</feature>
<feature type="compositionally biased region" description="Basic and acidic residues" evidence="2">
    <location>
        <begin position="861"/>
        <end position="881"/>
    </location>
</feature>
<evidence type="ECO:0000256" key="2">
    <source>
        <dbReference type="SAM" id="MobiDB-lite"/>
    </source>
</evidence>